<feature type="domain" description="Cytochrome b561 bacterial/Ni-hydrogenase" evidence="7">
    <location>
        <begin position="5"/>
        <end position="175"/>
    </location>
</feature>
<dbReference type="InterPro" id="IPR051542">
    <property type="entry name" value="Hydrogenase_cytochrome"/>
</dbReference>
<dbReference type="EMBL" id="NHSF01000016">
    <property type="protein sequence ID" value="MBK5929491.1"/>
    <property type="molecule type" value="Genomic_DNA"/>
</dbReference>
<name>A0AAJ0XEN5_HALSE</name>
<comment type="subcellular location">
    <subcellularLocation>
        <location evidence="1">Cell membrane</location>
        <topology evidence="1">Multi-pass membrane protein</topology>
    </subcellularLocation>
</comment>
<evidence type="ECO:0000256" key="5">
    <source>
        <dbReference type="ARBA" id="ARBA00023136"/>
    </source>
</evidence>
<evidence type="ECO:0000313" key="9">
    <source>
        <dbReference type="Proteomes" id="UP001296967"/>
    </source>
</evidence>
<dbReference type="GO" id="GO:0022904">
    <property type="term" value="P:respiratory electron transport chain"/>
    <property type="evidence" value="ECO:0007669"/>
    <property type="project" value="InterPro"/>
</dbReference>
<comment type="caution">
    <text evidence="8">The sequence shown here is derived from an EMBL/GenBank/DDBJ whole genome shotgun (WGS) entry which is preliminary data.</text>
</comment>
<evidence type="ECO:0000256" key="2">
    <source>
        <dbReference type="ARBA" id="ARBA00022475"/>
    </source>
</evidence>
<keyword evidence="5 6" id="KW-0472">Membrane</keyword>
<keyword evidence="3 6" id="KW-0812">Transmembrane</keyword>
<dbReference type="GO" id="GO:0009055">
    <property type="term" value="F:electron transfer activity"/>
    <property type="evidence" value="ECO:0007669"/>
    <property type="project" value="InterPro"/>
</dbReference>
<proteinExistence type="predicted"/>
<evidence type="ECO:0000259" key="7">
    <source>
        <dbReference type="Pfam" id="PF01292"/>
    </source>
</evidence>
<dbReference type="GO" id="GO:0020037">
    <property type="term" value="F:heme binding"/>
    <property type="evidence" value="ECO:0007669"/>
    <property type="project" value="TreeGrafter"/>
</dbReference>
<dbReference type="Gene3D" id="1.20.950.20">
    <property type="entry name" value="Transmembrane di-heme cytochromes, Chain C"/>
    <property type="match status" value="1"/>
</dbReference>
<organism evidence="8 9">
    <name type="scientific">Halochromatium salexigens</name>
    <name type="common">Chromatium salexigens</name>
    <dbReference type="NCBI Taxonomy" id="49447"/>
    <lineage>
        <taxon>Bacteria</taxon>
        <taxon>Pseudomonadati</taxon>
        <taxon>Pseudomonadota</taxon>
        <taxon>Gammaproteobacteria</taxon>
        <taxon>Chromatiales</taxon>
        <taxon>Chromatiaceae</taxon>
        <taxon>Halochromatium</taxon>
    </lineage>
</organism>
<dbReference type="GO" id="GO:0005886">
    <property type="term" value="C:plasma membrane"/>
    <property type="evidence" value="ECO:0007669"/>
    <property type="project" value="UniProtKB-SubCell"/>
</dbReference>
<evidence type="ECO:0000256" key="3">
    <source>
        <dbReference type="ARBA" id="ARBA00022692"/>
    </source>
</evidence>
<feature type="transmembrane region" description="Helical" evidence="6">
    <location>
        <begin position="142"/>
        <end position="163"/>
    </location>
</feature>
<sequence length="231" mass="25190">MRIKVWDLPTRVFHWTLFLAVSAALLTGLQGGNWMVWHERTGLMILGLLAFRLVWGLVGSTYARFAQFMPTPGRVLAYLRGHWQGEGHNPLGALSVFALLLILLWQAVSGLFSNDDIAFNGPLYDLVTKATSNELTSLHRQGLWVILAFVGLHILAVLFYTLVRRNNLIRPMITGWKPAPSDGAHAGSARGGPLWALLLALLVSALVVWIAAGGLLPAPPPPPPPGSVPSW</sequence>
<dbReference type="Pfam" id="PF01292">
    <property type="entry name" value="Ni_hydr_CYTB"/>
    <property type="match status" value="1"/>
</dbReference>
<reference evidence="8" key="2">
    <citation type="journal article" date="2020" name="Microorganisms">
        <title>Osmotic Adaptation and Compatible Solute Biosynthesis of Phototrophic Bacteria as Revealed from Genome Analyses.</title>
        <authorList>
            <person name="Imhoff J.F."/>
            <person name="Rahn T."/>
            <person name="Kunzel S."/>
            <person name="Keller A."/>
            <person name="Neulinger S.C."/>
        </authorList>
    </citation>
    <scope>NUCLEOTIDE SEQUENCE</scope>
    <source>
        <strain evidence="8">DSM 4395</strain>
    </source>
</reference>
<dbReference type="Proteomes" id="UP001296967">
    <property type="component" value="Unassembled WGS sequence"/>
</dbReference>
<evidence type="ECO:0000256" key="6">
    <source>
        <dbReference type="SAM" id="Phobius"/>
    </source>
</evidence>
<evidence type="ECO:0000313" key="8">
    <source>
        <dbReference type="EMBL" id="MBK5929491.1"/>
    </source>
</evidence>
<dbReference type="InterPro" id="IPR011577">
    <property type="entry name" value="Cyt_b561_bac/Ni-Hgenase"/>
</dbReference>
<keyword evidence="2" id="KW-1003">Cell membrane</keyword>
<keyword evidence="4 6" id="KW-1133">Transmembrane helix</keyword>
<dbReference type="PANTHER" id="PTHR30485">
    <property type="entry name" value="NI/FE-HYDROGENASE 1 B-TYPE CYTOCHROME SUBUNIT"/>
    <property type="match status" value="1"/>
</dbReference>
<reference evidence="8" key="1">
    <citation type="submission" date="2017-05" db="EMBL/GenBank/DDBJ databases">
        <authorList>
            <person name="Imhoff J.F."/>
            <person name="Rahn T."/>
            <person name="Kuenzel S."/>
            <person name="Neulinger S.C."/>
        </authorList>
    </citation>
    <scope>NUCLEOTIDE SEQUENCE</scope>
    <source>
        <strain evidence="8">DSM 4395</strain>
    </source>
</reference>
<dbReference type="InterPro" id="IPR016174">
    <property type="entry name" value="Di-haem_cyt_TM"/>
</dbReference>
<evidence type="ECO:0000256" key="4">
    <source>
        <dbReference type="ARBA" id="ARBA00022989"/>
    </source>
</evidence>
<feature type="transmembrane region" description="Helical" evidence="6">
    <location>
        <begin position="43"/>
        <end position="66"/>
    </location>
</feature>
<keyword evidence="9" id="KW-1185">Reference proteome</keyword>
<feature type="transmembrane region" description="Helical" evidence="6">
    <location>
        <begin position="194"/>
        <end position="216"/>
    </location>
</feature>
<evidence type="ECO:0000256" key="1">
    <source>
        <dbReference type="ARBA" id="ARBA00004651"/>
    </source>
</evidence>
<accession>A0AAJ0XEN5</accession>
<dbReference type="SUPFAM" id="SSF81342">
    <property type="entry name" value="Transmembrane di-heme cytochromes"/>
    <property type="match status" value="1"/>
</dbReference>
<feature type="transmembrane region" description="Helical" evidence="6">
    <location>
        <begin position="12"/>
        <end position="31"/>
    </location>
</feature>
<gene>
    <name evidence="8" type="ORF">CCR82_02800</name>
</gene>
<dbReference type="RefSeq" id="WP_201243846.1">
    <property type="nucleotide sequence ID" value="NZ_NHSF01000016.1"/>
</dbReference>
<protein>
    <submittedName>
        <fullName evidence="8">Cytochrome b</fullName>
    </submittedName>
</protein>
<feature type="transmembrane region" description="Helical" evidence="6">
    <location>
        <begin position="87"/>
        <end position="108"/>
    </location>
</feature>
<dbReference type="PANTHER" id="PTHR30485:SF2">
    <property type="entry name" value="BLL0597 PROTEIN"/>
    <property type="match status" value="1"/>
</dbReference>
<dbReference type="AlphaFoldDB" id="A0AAJ0XEN5"/>